<organism evidence="1 2">
    <name type="scientific">Rhodopirellula baltica SH28</name>
    <dbReference type="NCBI Taxonomy" id="993517"/>
    <lineage>
        <taxon>Bacteria</taxon>
        <taxon>Pseudomonadati</taxon>
        <taxon>Planctomycetota</taxon>
        <taxon>Planctomycetia</taxon>
        <taxon>Pirellulales</taxon>
        <taxon>Pirellulaceae</taxon>
        <taxon>Rhodopirellula</taxon>
    </lineage>
</organism>
<gene>
    <name evidence="1" type="ORF">RBSH_01330</name>
</gene>
<dbReference type="AlphaFoldDB" id="K5DKF1"/>
<name>K5DKF1_RHOBT</name>
<sequence>MRLSPGSFVYEAAILEVNNSGNNLPAFCPARLTAPIRTSRTF</sequence>
<dbReference type="EMBL" id="AMCW01000031">
    <property type="protein sequence ID" value="EKK03349.1"/>
    <property type="molecule type" value="Genomic_DNA"/>
</dbReference>
<comment type="caution">
    <text evidence="1">The sequence shown here is derived from an EMBL/GenBank/DDBJ whole genome shotgun (WGS) entry which is preliminary data.</text>
</comment>
<accession>K5DKF1</accession>
<dbReference type="PATRIC" id="fig|993517.3.peg.1450"/>
<proteinExistence type="predicted"/>
<evidence type="ECO:0000313" key="1">
    <source>
        <dbReference type="EMBL" id="EKK03349.1"/>
    </source>
</evidence>
<reference evidence="1 2" key="1">
    <citation type="journal article" date="2013" name="Mar. Genomics">
        <title>Expression of sulfatases in Rhodopirellula baltica and the diversity of sulfatases in the genus Rhodopirellula.</title>
        <authorList>
            <person name="Wegner C.E."/>
            <person name="Richter-Heitmann T."/>
            <person name="Klindworth A."/>
            <person name="Klockow C."/>
            <person name="Richter M."/>
            <person name="Achstetter T."/>
            <person name="Glockner F.O."/>
            <person name="Harder J."/>
        </authorList>
    </citation>
    <scope>NUCLEOTIDE SEQUENCE [LARGE SCALE GENOMIC DNA]</scope>
    <source>
        <strain evidence="1 2">SH28</strain>
    </source>
</reference>
<evidence type="ECO:0000313" key="2">
    <source>
        <dbReference type="Proteomes" id="UP000007993"/>
    </source>
</evidence>
<protein>
    <submittedName>
        <fullName evidence="1">Uncharacterized protein</fullName>
    </submittedName>
</protein>
<dbReference type="Proteomes" id="UP000007993">
    <property type="component" value="Unassembled WGS sequence"/>
</dbReference>